<dbReference type="InterPro" id="IPR006015">
    <property type="entry name" value="Universal_stress_UspA"/>
</dbReference>
<dbReference type="Pfam" id="PF00582">
    <property type="entry name" value="Usp"/>
    <property type="match status" value="1"/>
</dbReference>
<dbReference type="SUPFAM" id="SSF52402">
    <property type="entry name" value="Adenine nucleotide alpha hydrolases-like"/>
    <property type="match status" value="1"/>
</dbReference>
<comment type="caution">
    <text evidence="3">The sequence shown here is derived from an EMBL/GenBank/DDBJ whole genome shotgun (WGS) entry which is preliminary data.</text>
</comment>
<dbReference type="InterPro" id="IPR006016">
    <property type="entry name" value="UspA"/>
</dbReference>
<dbReference type="Gene3D" id="3.40.50.620">
    <property type="entry name" value="HUPs"/>
    <property type="match status" value="1"/>
</dbReference>
<keyword evidence="4" id="KW-1185">Reference proteome</keyword>
<evidence type="ECO:0000313" key="3">
    <source>
        <dbReference type="EMBL" id="MDS0281641.1"/>
    </source>
</evidence>
<evidence type="ECO:0000256" key="1">
    <source>
        <dbReference type="ARBA" id="ARBA00008791"/>
    </source>
</evidence>
<dbReference type="PANTHER" id="PTHR46268">
    <property type="entry name" value="STRESS RESPONSE PROTEIN NHAX"/>
    <property type="match status" value="1"/>
</dbReference>
<gene>
    <name evidence="3" type="ORF">NDI86_05855</name>
</gene>
<reference evidence="3 4" key="1">
    <citation type="submission" date="2022-06" db="EMBL/GenBank/DDBJ databases">
        <title>Halomicroarcula sp. a new haloarchaeum isolate from saline soil.</title>
        <authorList>
            <person name="Strakova D."/>
            <person name="Galisteo C."/>
            <person name="Sanchez-Porro C."/>
            <person name="Ventosa A."/>
        </authorList>
    </citation>
    <scope>NUCLEOTIDE SEQUENCE [LARGE SCALE GENOMIC DNA]</scope>
    <source>
        <strain evidence="3 4">S3CR25-11</strain>
    </source>
</reference>
<feature type="domain" description="UspA" evidence="2">
    <location>
        <begin position="4"/>
        <end position="143"/>
    </location>
</feature>
<proteinExistence type="inferred from homology"/>
<accession>A0ABU2FLJ6</accession>
<sequence>MRYTVATDGSEESDDAIRHAAVHAGALGATLDIVHAIEPEAELRNGELVLPGSDRATELGRETLAAGRQVAEDVARERDADFEIETRLLAGRPADAITDYANESGADAIYVGHRGLTEEREMVLGSVAKSVVDKATVPVTVIR</sequence>
<dbReference type="PANTHER" id="PTHR46268:SF6">
    <property type="entry name" value="UNIVERSAL STRESS PROTEIN UP12"/>
    <property type="match status" value="1"/>
</dbReference>
<dbReference type="Proteomes" id="UP001268864">
    <property type="component" value="Unassembled WGS sequence"/>
</dbReference>
<organism evidence="3 4">
    <name type="scientific">Haloarcula onubensis</name>
    <dbReference type="NCBI Taxonomy" id="2950539"/>
    <lineage>
        <taxon>Archaea</taxon>
        <taxon>Methanobacteriati</taxon>
        <taxon>Methanobacteriota</taxon>
        <taxon>Stenosarchaea group</taxon>
        <taxon>Halobacteria</taxon>
        <taxon>Halobacteriales</taxon>
        <taxon>Haloarculaceae</taxon>
        <taxon>Haloarcula</taxon>
    </lineage>
</organism>
<protein>
    <submittedName>
        <fullName evidence="3">Universal stress protein</fullName>
    </submittedName>
</protein>
<dbReference type="EMBL" id="JAMQOS010000001">
    <property type="protein sequence ID" value="MDS0281641.1"/>
    <property type="molecule type" value="Genomic_DNA"/>
</dbReference>
<dbReference type="PRINTS" id="PR01438">
    <property type="entry name" value="UNVRSLSTRESS"/>
</dbReference>
<comment type="similarity">
    <text evidence="1">Belongs to the universal stress protein A family.</text>
</comment>
<dbReference type="InterPro" id="IPR014729">
    <property type="entry name" value="Rossmann-like_a/b/a_fold"/>
</dbReference>
<dbReference type="CDD" id="cd00293">
    <property type="entry name" value="USP-like"/>
    <property type="match status" value="1"/>
</dbReference>
<dbReference type="RefSeq" id="WP_310899475.1">
    <property type="nucleotide sequence ID" value="NZ_JAMQOS010000001.1"/>
</dbReference>
<name>A0ABU2FLJ6_9EURY</name>
<evidence type="ECO:0000313" key="4">
    <source>
        <dbReference type="Proteomes" id="UP001268864"/>
    </source>
</evidence>
<evidence type="ECO:0000259" key="2">
    <source>
        <dbReference type="Pfam" id="PF00582"/>
    </source>
</evidence>